<evidence type="ECO:0000256" key="1">
    <source>
        <dbReference type="ARBA" id="ARBA00022603"/>
    </source>
</evidence>
<dbReference type="CDD" id="cd02440">
    <property type="entry name" value="AdoMet_MTases"/>
    <property type="match status" value="1"/>
</dbReference>
<feature type="domain" description="RMT2" evidence="4">
    <location>
        <begin position="151"/>
        <end position="396"/>
    </location>
</feature>
<dbReference type="PANTHER" id="PTHR32379">
    <property type="entry name" value="GUANIDINOACETATE N-METHYLTRANSFERASE"/>
    <property type="match status" value="1"/>
</dbReference>
<dbReference type="PROSITE" id="PS51559">
    <property type="entry name" value="SAM_RMT2"/>
    <property type="match status" value="1"/>
</dbReference>
<organism evidence="5">
    <name type="scientific">Calcidiscus leptoporus</name>
    <dbReference type="NCBI Taxonomy" id="127549"/>
    <lineage>
        <taxon>Eukaryota</taxon>
        <taxon>Haptista</taxon>
        <taxon>Haptophyta</taxon>
        <taxon>Prymnesiophyceae</taxon>
        <taxon>Coccolithales</taxon>
        <taxon>Calcidiscaceae</taxon>
        <taxon>Calcidiscus</taxon>
    </lineage>
</organism>
<dbReference type="InterPro" id="IPR029063">
    <property type="entry name" value="SAM-dependent_MTases_sf"/>
</dbReference>
<dbReference type="GO" id="GO:0005737">
    <property type="term" value="C:cytoplasm"/>
    <property type="evidence" value="ECO:0007669"/>
    <property type="project" value="TreeGrafter"/>
</dbReference>
<keyword evidence="1" id="KW-0489">Methyltransferase</keyword>
<dbReference type="Gene3D" id="3.40.50.150">
    <property type="entry name" value="Vaccinia Virus protein VP39"/>
    <property type="match status" value="1"/>
</dbReference>
<dbReference type="GO" id="GO:0008757">
    <property type="term" value="F:S-adenosylmethionine-dependent methyltransferase activity"/>
    <property type="evidence" value="ECO:0007669"/>
    <property type="project" value="TreeGrafter"/>
</dbReference>
<dbReference type="SUPFAM" id="SSF48403">
    <property type="entry name" value="Ankyrin repeat"/>
    <property type="match status" value="1"/>
</dbReference>
<proteinExistence type="predicted"/>
<evidence type="ECO:0000256" key="2">
    <source>
        <dbReference type="ARBA" id="ARBA00022679"/>
    </source>
</evidence>
<name>A0A7S0JLC6_9EUKA</name>
<dbReference type="InterPro" id="IPR036770">
    <property type="entry name" value="Ankyrin_rpt-contain_sf"/>
</dbReference>
<dbReference type="Gene3D" id="1.25.40.20">
    <property type="entry name" value="Ankyrin repeat-containing domain"/>
    <property type="match status" value="1"/>
</dbReference>
<dbReference type="GO" id="GO:0005634">
    <property type="term" value="C:nucleus"/>
    <property type="evidence" value="ECO:0007669"/>
    <property type="project" value="TreeGrafter"/>
</dbReference>
<gene>
    <name evidence="5" type="ORF">CLEP1334_LOCUS30314</name>
</gene>
<dbReference type="AlphaFoldDB" id="A0A7S0JLC6"/>
<dbReference type="InterPro" id="IPR026480">
    <property type="entry name" value="RMT2_dom"/>
</dbReference>
<dbReference type="GO" id="GO:0032259">
    <property type="term" value="P:methylation"/>
    <property type="evidence" value="ECO:0007669"/>
    <property type="project" value="UniProtKB-KW"/>
</dbReference>
<evidence type="ECO:0000256" key="3">
    <source>
        <dbReference type="ARBA" id="ARBA00022691"/>
    </source>
</evidence>
<evidence type="ECO:0000259" key="4">
    <source>
        <dbReference type="PROSITE" id="PS51559"/>
    </source>
</evidence>
<evidence type="ECO:0000313" key="5">
    <source>
        <dbReference type="EMBL" id="CAD8555022.1"/>
    </source>
</evidence>
<dbReference type="EMBL" id="HBER01060804">
    <property type="protein sequence ID" value="CAD8555022.1"/>
    <property type="molecule type" value="Transcribed_RNA"/>
</dbReference>
<accession>A0A7S0JLC6</accession>
<protein>
    <recommendedName>
        <fullName evidence="4">RMT2 domain-containing protein</fullName>
    </recommendedName>
</protein>
<keyword evidence="3" id="KW-0949">S-adenosyl-L-methionine</keyword>
<reference evidence="5" key="1">
    <citation type="submission" date="2021-01" db="EMBL/GenBank/DDBJ databases">
        <authorList>
            <person name="Corre E."/>
            <person name="Pelletier E."/>
            <person name="Niang G."/>
            <person name="Scheremetjew M."/>
            <person name="Finn R."/>
            <person name="Kale V."/>
            <person name="Holt S."/>
            <person name="Cochrane G."/>
            <person name="Meng A."/>
            <person name="Brown T."/>
            <person name="Cohen L."/>
        </authorList>
    </citation>
    <scope>NUCLEOTIDE SEQUENCE</scope>
    <source>
        <strain evidence="5">RCC1130</strain>
    </source>
</reference>
<dbReference type="SUPFAM" id="SSF53335">
    <property type="entry name" value="S-adenosyl-L-methionine-dependent methyltransferases"/>
    <property type="match status" value="1"/>
</dbReference>
<sequence length="396" mass="44034">MMFANAESAPESFTYMESYVRERLAAGLTPHQLLLSFNVSSSVQEEFALGARGGADEAVVLSALLVRWVSRVQDVDLSRELVRAAIDGDAEAVGELLHAGAPWDALDDRGHSAGSHAVARGHVHAYKLLIDSGARAVLREENKGGGAGGHFCGENERYLTQVLHFEESRILDAERRPVMMEWETQLMRAHADLLCAPSATHRQAANFESASGGEMRAAADRDVLNIGFGLGLIDRMLQEARPRSHTIVEAHPDILAVMQQEGWGKRPGVRVLAGKWQDELPPLCERSKRGEGPPFDSIFFDTFAEGIDELRRFHALLPDLLRPGGVYSFFNGIAAHDAFLHGVFCEALRRELLALGFRRVDFVPVSVVHPKPHVWEGTSLRHWWHFDQYQMPACYR</sequence>
<keyword evidence="2" id="KW-0808">Transferase</keyword>
<dbReference type="PANTHER" id="PTHR32379:SF1">
    <property type="entry name" value="GUANIDINOACETATE N-METHYLTRANSFERASE"/>
    <property type="match status" value="1"/>
</dbReference>
<dbReference type="InterPro" id="IPR051038">
    <property type="entry name" value="RMT2/GAMT_Mtase"/>
</dbReference>